<sequence>MDKVENGLFIFRRDFRIIDNNGLNFLSNHCDNLFTIFIFTPEQVLNNNYKSNNAIQFMIESLKELSEEIKKKNGHLYLFYGDNNKIIEYVIKEFNIQSIVFNMDITPYSKNRDNKIIQLCKKINISVYLTHDYYLHDIGSIKTKTGQIYQKYTPYYNNASKIKISPPQKQEKINFSFNNKHIKYIISLDDAIKKFTTINQNILVHGGRINALEHLKNKLPNYDNTRNDLTKNTTELSAYIKFGCISIREVYHHFHSNNAIIRQLFWRDFYANILYHFYGNEYKLGNLLKSKYNNIHWINNPSFFKKWCNGQTGFPIVDAGMRQMNITGYMHNRTRLIVASFLVKTLLIDWRFGEKYFANKLTDYDVANNNGNWQWITGGGADSQPFFRIFNPWRQTTDYDPNCEYIKKWIPELIHVPIKDVVKWDIKWSDYKNINYPKPIVDYTEQKKKCLDMYKHALY</sequence>
<dbReference type="GO" id="GO:0071949">
    <property type="term" value="F:FAD binding"/>
    <property type="evidence" value="ECO:0007669"/>
    <property type="project" value="TreeGrafter"/>
</dbReference>
<evidence type="ECO:0000256" key="1">
    <source>
        <dbReference type="ARBA" id="ARBA00001974"/>
    </source>
</evidence>
<dbReference type="PANTHER" id="PTHR11455">
    <property type="entry name" value="CRYPTOCHROME"/>
    <property type="match status" value="1"/>
</dbReference>
<protein>
    <recommendedName>
        <fullName evidence="5">Photolyase/cryptochrome alpha/beta domain-containing protein</fullName>
    </recommendedName>
</protein>
<dbReference type="Pfam" id="PF00875">
    <property type="entry name" value="DNA_photolyase"/>
    <property type="match status" value="1"/>
</dbReference>
<dbReference type="SUPFAM" id="SSF48173">
    <property type="entry name" value="Cryptochrome/photolyase FAD-binding domain"/>
    <property type="match status" value="1"/>
</dbReference>
<dbReference type="PRINTS" id="PR00147">
    <property type="entry name" value="DNAPHOTLYASE"/>
</dbReference>
<dbReference type="GO" id="GO:0003904">
    <property type="term" value="F:deoxyribodipyrimidine photo-lyase activity"/>
    <property type="evidence" value="ECO:0007669"/>
    <property type="project" value="TreeGrafter"/>
</dbReference>
<dbReference type="InterPro" id="IPR036155">
    <property type="entry name" value="Crypto/Photolyase_N_sf"/>
</dbReference>
<evidence type="ECO:0000313" key="6">
    <source>
        <dbReference type="EMBL" id="QHT75611.1"/>
    </source>
</evidence>
<keyword evidence="3" id="KW-0274">FAD</keyword>
<reference evidence="6" key="1">
    <citation type="journal article" date="2020" name="Nature">
        <title>Giant virus diversity and host interactions through global metagenomics.</title>
        <authorList>
            <person name="Schulz F."/>
            <person name="Roux S."/>
            <person name="Paez-Espino D."/>
            <person name="Jungbluth S."/>
            <person name="Walsh D.A."/>
            <person name="Denef V.J."/>
            <person name="McMahon K.D."/>
            <person name="Konstantinidis K.T."/>
            <person name="Eloe-Fadrosh E.A."/>
            <person name="Kyrpides N.C."/>
            <person name="Woyke T."/>
        </authorList>
    </citation>
    <scope>NUCLEOTIDE SEQUENCE</scope>
    <source>
        <strain evidence="6">GVMAG-M-3300023179-71</strain>
    </source>
</reference>
<dbReference type="InterPro" id="IPR006050">
    <property type="entry name" value="DNA_photolyase_N"/>
</dbReference>
<dbReference type="PROSITE" id="PS00691">
    <property type="entry name" value="DNA_PHOTOLYASES_1_2"/>
    <property type="match status" value="1"/>
</dbReference>
<dbReference type="PROSITE" id="PS51645">
    <property type="entry name" value="PHR_CRY_ALPHA_BETA"/>
    <property type="match status" value="1"/>
</dbReference>
<organism evidence="6">
    <name type="scientific">viral metagenome</name>
    <dbReference type="NCBI Taxonomy" id="1070528"/>
    <lineage>
        <taxon>unclassified sequences</taxon>
        <taxon>metagenomes</taxon>
        <taxon>organismal metagenomes</taxon>
    </lineage>
</organism>
<dbReference type="GO" id="GO:0006950">
    <property type="term" value="P:response to stress"/>
    <property type="evidence" value="ECO:0007669"/>
    <property type="project" value="UniProtKB-ARBA"/>
</dbReference>
<dbReference type="Gene3D" id="1.25.40.80">
    <property type="match status" value="1"/>
</dbReference>
<dbReference type="InterPro" id="IPR005101">
    <property type="entry name" value="Cryptochr/Photolyase_FAD-bd"/>
</dbReference>
<dbReference type="Pfam" id="PF03441">
    <property type="entry name" value="FAD_binding_7"/>
    <property type="match status" value="1"/>
</dbReference>
<dbReference type="SUPFAM" id="SSF52425">
    <property type="entry name" value="Cryptochrome/photolyase, N-terminal domain"/>
    <property type="match status" value="1"/>
</dbReference>
<dbReference type="GO" id="GO:0006139">
    <property type="term" value="P:nucleobase-containing compound metabolic process"/>
    <property type="evidence" value="ECO:0007669"/>
    <property type="project" value="UniProtKB-ARBA"/>
</dbReference>
<name>A0A6C0H4X7_9ZZZZ</name>
<dbReference type="EMBL" id="MN739880">
    <property type="protein sequence ID" value="QHT75611.1"/>
    <property type="molecule type" value="Genomic_DNA"/>
</dbReference>
<evidence type="ECO:0000256" key="2">
    <source>
        <dbReference type="ARBA" id="ARBA00022630"/>
    </source>
</evidence>
<dbReference type="InterPro" id="IPR018394">
    <property type="entry name" value="DNA_photolyase_1_CS_C"/>
</dbReference>
<dbReference type="InterPro" id="IPR036134">
    <property type="entry name" value="Crypto/Photolyase_FAD-like_sf"/>
</dbReference>
<feature type="domain" description="Photolyase/cryptochrome alpha/beta" evidence="5">
    <location>
        <begin position="5"/>
        <end position="135"/>
    </location>
</feature>
<accession>A0A6C0H4X7</accession>
<dbReference type="Gene3D" id="1.10.579.10">
    <property type="entry name" value="DNA Cyclobutane Dipyrimidine Photolyase, subunit A, domain 3"/>
    <property type="match status" value="1"/>
</dbReference>
<evidence type="ECO:0000259" key="5">
    <source>
        <dbReference type="PROSITE" id="PS51645"/>
    </source>
</evidence>
<dbReference type="PROSITE" id="PS00394">
    <property type="entry name" value="DNA_PHOTOLYASES_1_1"/>
    <property type="match status" value="1"/>
</dbReference>
<proteinExistence type="predicted"/>
<comment type="cofactor">
    <cofactor evidence="1">
        <name>FAD</name>
        <dbReference type="ChEBI" id="CHEBI:57692"/>
    </cofactor>
</comment>
<dbReference type="InterPro" id="IPR002081">
    <property type="entry name" value="Cryptochrome/DNA_photolyase_1"/>
</dbReference>
<keyword evidence="2" id="KW-0285">Flavoprotein</keyword>
<dbReference type="PANTHER" id="PTHR11455:SF9">
    <property type="entry name" value="CRYPTOCHROME CIRCADIAN CLOCK 5 ISOFORM X1"/>
    <property type="match status" value="1"/>
</dbReference>
<evidence type="ECO:0000256" key="3">
    <source>
        <dbReference type="ARBA" id="ARBA00022827"/>
    </source>
</evidence>
<dbReference type="AlphaFoldDB" id="A0A6C0H4X7"/>
<keyword evidence="4" id="KW-0157">Chromophore</keyword>
<dbReference type="GO" id="GO:0003677">
    <property type="term" value="F:DNA binding"/>
    <property type="evidence" value="ECO:0007669"/>
    <property type="project" value="TreeGrafter"/>
</dbReference>
<evidence type="ECO:0000256" key="4">
    <source>
        <dbReference type="ARBA" id="ARBA00022991"/>
    </source>
</evidence>
<dbReference type="InterPro" id="IPR014729">
    <property type="entry name" value="Rossmann-like_a/b/a_fold"/>
</dbReference>
<dbReference type="Gene3D" id="3.40.50.620">
    <property type="entry name" value="HUPs"/>
    <property type="match status" value="1"/>
</dbReference>